<dbReference type="InParanoid" id="H1XNG4"/>
<dbReference type="EMBL" id="CP018099">
    <property type="protein sequence ID" value="APF18097.1"/>
    <property type="molecule type" value="Genomic_DNA"/>
</dbReference>
<evidence type="ECO:0000313" key="5">
    <source>
        <dbReference type="Proteomes" id="UP000004671"/>
    </source>
</evidence>
<protein>
    <recommendedName>
        <fullName evidence="7">DUF4954 domain-containing protein</fullName>
    </recommendedName>
</protein>
<evidence type="ECO:0000259" key="2">
    <source>
        <dbReference type="Pfam" id="PF20683"/>
    </source>
</evidence>
<evidence type="ECO:0000313" key="3">
    <source>
        <dbReference type="EMBL" id="APF18097.1"/>
    </source>
</evidence>
<dbReference type="AlphaFoldDB" id="H1XNG4"/>
<dbReference type="RefSeq" id="WP_006929384.1">
    <property type="nucleotide sequence ID" value="NZ_CM001402.1"/>
</dbReference>
<dbReference type="Proteomes" id="UP000004671">
    <property type="component" value="Chromosome"/>
</dbReference>
<evidence type="ECO:0000313" key="6">
    <source>
        <dbReference type="Proteomes" id="UP000183868"/>
    </source>
</evidence>
<dbReference type="InterPro" id="IPR049208">
    <property type="entry name" value="DUF6819"/>
</dbReference>
<dbReference type="InterPro" id="IPR032533">
    <property type="entry name" value="DUF4954"/>
</dbReference>
<keyword evidence="5" id="KW-1185">Reference proteome</keyword>
<gene>
    <name evidence="3" type="ORF">Cabys_1348</name>
    <name evidence="4" type="ORF">Calab_2525</name>
</gene>
<evidence type="ECO:0008006" key="7">
    <source>
        <dbReference type="Google" id="ProtNLM"/>
    </source>
</evidence>
<reference evidence="3 6" key="2">
    <citation type="submission" date="2016-11" db="EMBL/GenBank/DDBJ databases">
        <title>Genomic analysis of Caldithrix abyssi and proposal of a novel bacterial phylum Caldithrichaeota.</title>
        <authorList>
            <person name="Kublanov I."/>
            <person name="Sigalova O."/>
            <person name="Gavrilov S."/>
            <person name="Lebedinsky A."/>
            <person name="Ivanova N."/>
            <person name="Daum C."/>
            <person name="Reddy T."/>
            <person name="Klenk H.P."/>
            <person name="Goker M."/>
            <person name="Reva O."/>
            <person name="Miroshnichenko M."/>
            <person name="Kyprides N."/>
            <person name="Woyke T."/>
            <person name="Gelfand M."/>
        </authorList>
    </citation>
    <scope>NUCLEOTIDE SEQUENCE [LARGE SCALE GENOMIC DNA]</scope>
    <source>
        <strain evidence="3 6">LF13</strain>
    </source>
</reference>
<dbReference type="Pfam" id="PF16314">
    <property type="entry name" value="DUF4954"/>
    <property type="match status" value="1"/>
</dbReference>
<evidence type="ECO:0000259" key="1">
    <source>
        <dbReference type="Pfam" id="PF16314"/>
    </source>
</evidence>
<dbReference type="HOGENOM" id="CLU_414325_0_0_0"/>
<dbReference type="Gene3D" id="2.160.10.10">
    <property type="entry name" value="Hexapeptide repeat proteins"/>
    <property type="match status" value="1"/>
</dbReference>
<dbReference type="STRING" id="880073.Cabys_1348"/>
<evidence type="ECO:0000313" key="4">
    <source>
        <dbReference type="EMBL" id="EHO42135.1"/>
    </source>
</evidence>
<sequence length="657" mass="74028">MEFKSLSSAEINQLKEQGCRAEDWSAVLIHRETDLARIRFVTFKGKVAVGKLSDFIEIEPGRVEECSLQNVTLDSTVIADEVYLNDVGLIKNYAIGDGAAIEQVKLLSATGKTTFGNGVRIEALNEGGGREMIIFDQLSAQIAYLQTLYRHEPQLINALQKMIDQYVEEQKSSIGVIGNQARVLRCNQIVNVKIGACAVIRGAQSLENGTIQSEKAAPVLIGDGVIARNFIVLSGSEVKDGALLTDCFVGQGVRIGRQFSAENSAFFANCEGFHSEAVSVFAGPYSVTHHKSTLLIAGMFSFYNAGSGTNQSNHMYKLGPVHQGILERGAKTGSFSYLLWPARVAPFTAVIGKHYANFDAANLPFSYIEEVAGRTLLTPGMNLFTVGTRRDSAKWPKRDRRKGENKLDLIHFDLFSPFVINRVRKGKKILAELYAAANPKQEFVKFKGLYLKRLLLKRGIKYYQMAMDIFVGEQLLRRLQPIDELKGWTDVAARLKAPNTKKLEEWYDWFGMFIPQSAAEELLGKIKSNQIKTVQDLLTQLRQYFERYDEWAWNWTAALLKEEWQIDVETIEKDQFKQLIANWKNQKIRFNNLILSDAQKEFDSNSRIAYGIDGDEQIALKDFEAVRGTLEENGFYKELLAENEQMEKIAERLTELS</sequence>
<dbReference type="eggNOG" id="COG1208">
    <property type="taxonomic scope" value="Bacteria"/>
</dbReference>
<dbReference type="PaxDb" id="880073-Calab_2525"/>
<dbReference type="Proteomes" id="UP000183868">
    <property type="component" value="Chromosome"/>
</dbReference>
<dbReference type="SUPFAM" id="SSF51161">
    <property type="entry name" value="Trimeric LpxA-like enzymes"/>
    <property type="match status" value="1"/>
</dbReference>
<dbReference type="OrthoDB" id="9814955at2"/>
<name>H1XNG4_CALAY</name>
<reference evidence="4 5" key="1">
    <citation type="submission" date="2011-09" db="EMBL/GenBank/DDBJ databases">
        <title>The permanent draft genome of Caldithrix abyssi DSM 13497.</title>
        <authorList>
            <consortium name="US DOE Joint Genome Institute (JGI-PGF)"/>
            <person name="Lucas S."/>
            <person name="Han J."/>
            <person name="Lapidus A."/>
            <person name="Bruce D."/>
            <person name="Goodwin L."/>
            <person name="Pitluck S."/>
            <person name="Peters L."/>
            <person name="Kyrpides N."/>
            <person name="Mavromatis K."/>
            <person name="Ivanova N."/>
            <person name="Mikhailova N."/>
            <person name="Chertkov O."/>
            <person name="Detter J.C."/>
            <person name="Tapia R."/>
            <person name="Han C."/>
            <person name="Land M."/>
            <person name="Hauser L."/>
            <person name="Markowitz V."/>
            <person name="Cheng J.-F."/>
            <person name="Hugenholtz P."/>
            <person name="Woyke T."/>
            <person name="Wu D."/>
            <person name="Spring S."/>
            <person name="Brambilla E."/>
            <person name="Klenk H.-P."/>
            <person name="Eisen J.A."/>
        </authorList>
    </citation>
    <scope>NUCLEOTIDE SEQUENCE [LARGE SCALE GENOMIC DNA]</scope>
    <source>
        <strain evidence="4 5">DSM 13497</strain>
    </source>
</reference>
<dbReference type="InterPro" id="IPR011004">
    <property type="entry name" value="Trimer_LpxA-like_sf"/>
</dbReference>
<feature type="domain" description="DUF6819" evidence="2">
    <location>
        <begin position="488"/>
        <end position="654"/>
    </location>
</feature>
<proteinExistence type="predicted"/>
<dbReference type="KEGG" id="caby:Cabys_1348"/>
<organism evidence="4 5">
    <name type="scientific">Caldithrix abyssi DSM 13497</name>
    <dbReference type="NCBI Taxonomy" id="880073"/>
    <lineage>
        <taxon>Bacteria</taxon>
        <taxon>Pseudomonadati</taxon>
        <taxon>Calditrichota</taxon>
        <taxon>Calditrichia</taxon>
        <taxon>Calditrichales</taxon>
        <taxon>Calditrichaceae</taxon>
        <taxon>Caldithrix</taxon>
    </lineage>
</organism>
<feature type="domain" description="DUF4954" evidence="1">
    <location>
        <begin position="3"/>
        <end position="433"/>
    </location>
</feature>
<accession>H1XNG4</accession>
<dbReference type="Pfam" id="PF20683">
    <property type="entry name" value="DUF6819"/>
    <property type="match status" value="1"/>
</dbReference>
<dbReference type="EMBL" id="CM001402">
    <property type="protein sequence ID" value="EHO42135.1"/>
    <property type="molecule type" value="Genomic_DNA"/>
</dbReference>